<feature type="domain" description="CBS" evidence="4">
    <location>
        <begin position="152"/>
        <end position="211"/>
    </location>
</feature>
<evidence type="ECO:0000259" key="4">
    <source>
        <dbReference type="PROSITE" id="PS51371"/>
    </source>
</evidence>
<dbReference type="InterPro" id="IPR018490">
    <property type="entry name" value="cNMP-bd_dom_sf"/>
</dbReference>
<dbReference type="EMBL" id="SMSI01000001">
    <property type="protein sequence ID" value="TDH38216.1"/>
    <property type="molecule type" value="Genomic_DNA"/>
</dbReference>
<dbReference type="Gene3D" id="2.60.120.10">
    <property type="entry name" value="Jelly Rolls"/>
    <property type="match status" value="1"/>
</dbReference>
<reference evidence="5 6" key="1">
    <citation type="journal article" date="2013" name="Int. J. Syst. Evol. Microbiol.">
        <title>Hoeflea suaedae sp. nov., an endophytic bacterium isolated from the root of the halophyte Suaeda maritima.</title>
        <authorList>
            <person name="Chung E.J."/>
            <person name="Park J.A."/>
            <person name="Pramanik P."/>
            <person name="Bibi F."/>
            <person name="Jeon C.O."/>
            <person name="Chung Y.R."/>
        </authorList>
    </citation>
    <scope>NUCLEOTIDE SEQUENCE [LARGE SCALE GENOMIC DNA]</scope>
    <source>
        <strain evidence="5 6">YC6898</strain>
    </source>
</reference>
<dbReference type="RefSeq" id="WP_133283050.1">
    <property type="nucleotide sequence ID" value="NZ_SMSI01000001.1"/>
</dbReference>
<comment type="caution">
    <text evidence="5">The sequence shown here is derived from an EMBL/GenBank/DDBJ whole genome shotgun (WGS) entry which is preliminary data.</text>
</comment>
<feature type="domain" description="CBS" evidence="4">
    <location>
        <begin position="216"/>
        <end position="276"/>
    </location>
</feature>
<dbReference type="InterPro" id="IPR000595">
    <property type="entry name" value="cNMP-bd_dom"/>
</dbReference>
<dbReference type="PANTHER" id="PTHR43080:SF2">
    <property type="entry name" value="CBS DOMAIN-CONTAINING PROTEIN"/>
    <property type="match status" value="1"/>
</dbReference>
<evidence type="ECO:0000256" key="1">
    <source>
        <dbReference type="ARBA" id="ARBA00023122"/>
    </source>
</evidence>
<dbReference type="Pfam" id="PF00027">
    <property type="entry name" value="cNMP_binding"/>
    <property type="match status" value="1"/>
</dbReference>
<dbReference type="InterPro" id="IPR005105">
    <property type="entry name" value="GlnD_Uridyltrans_N"/>
</dbReference>
<dbReference type="Gene3D" id="3.10.580.10">
    <property type="entry name" value="CBS-domain"/>
    <property type="match status" value="1"/>
</dbReference>
<keyword evidence="6" id="KW-1185">Reference proteome</keyword>
<name>A0A4R5PML8_9HYPH</name>
<keyword evidence="1 2" id="KW-0129">CBS domain</keyword>
<dbReference type="InterPro" id="IPR046342">
    <property type="entry name" value="CBS_dom_sf"/>
</dbReference>
<organism evidence="5 6">
    <name type="scientific">Pseudohoeflea suaedae</name>
    <dbReference type="NCBI Taxonomy" id="877384"/>
    <lineage>
        <taxon>Bacteria</taxon>
        <taxon>Pseudomonadati</taxon>
        <taxon>Pseudomonadota</taxon>
        <taxon>Alphaproteobacteria</taxon>
        <taxon>Hyphomicrobiales</taxon>
        <taxon>Rhizobiaceae</taxon>
        <taxon>Pseudohoeflea</taxon>
    </lineage>
</organism>
<dbReference type="PROSITE" id="PS51371">
    <property type="entry name" value="CBS"/>
    <property type="match status" value="2"/>
</dbReference>
<dbReference type="SMART" id="SM00116">
    <property type="entry name" value="CBS"/>
    <property type="match status" value="2"/>
</dbReference>
<dbReference type="Proteomes" id="UP000295131">
    <property type="component" value="Unassembled WGS sequence"/>
</dbReference>
<dbReference type="InterPro" id="IPR018821">
    <property type="entry name" value="DUF294_put_nucleoTrafse_sb-bd"/>
</dbReference>
<dbReference type="AlphaFoldDB" id="A0A4R5PML8"/>
<dbReference type="Pfam" id="PF10335">
    <property type="entry name" value="DUF294_C"/>
    <property type="match status" value="1"/>
</dbReference>
<dbReference type="CDD" id="cd05401">
    <property type="entry name" value="NT_GlnE_GlnD_like"/>
    <property type="match status" value="1"/>
</dbReference>
<protein>
    <submittedName>
        <fullName evidence="5">Cyclic nucleotide-binding/CBS domain-containing protein</fullName>
    </submittedName>
</protein>
<dbReference type="InterPro" id="IPR051257">
    <property type="entry name" value="Diverse_CBS-Domain"/>
</dbReference>
<feature type="domain" description="Cyclic nucleotide-binding" evidence="3">
    <location>
        <begin position="14"/>
        <end position="113"/>
    </location>
</feature>
<dbReference type="InterPro" id="IPR000644">
    <property type="entry name" value="CBS_dom"/>
</dbReference>
<evidence type="ECO:0000313" key="6">
    <source>
        <dbReference type="Proteomes" id="UP000295131"/>
    </source>
</evidence>
<dbReference type="CDD" id="cd04587">
    <property type="entry name" value="CBS_pair_CAP-ED_NT_Pol-beta-like_DUF294_assoc"/>
    <property type="match status" value="1"/>
</dbReference>
<dbReference type="SUPFAM" id="SSF54631">
    <property type="entry name" value="CBS-domain pair"/>
    <property type="match status" value="1"/>
</dbReference>
<sequence>MREAFTGFVRRLHPFDALGEEAIDQLADVVTRREVENGTTLLASGERVADFSLIVEGTVDLVSREGTLISQLREGDYFGALALLGDGHAVHSVEAASDLVLFDIPGETFLRLVRDHPVVDAYYNRAGKRRATATGAPAAAEGWLARPLAALMSTPAFTCPVDMPVREAAALMDERGFSCVLAVGPGGVLEGILTARDMTRIVAAGRSGDALVSAVMTRDPFALSPDQTGFDAVVAMSERGFGHLPVVVDGRPVGILTQTDLVRRHSVSAVFLIRDIAHKADYEGLAEVTANIPSLLAHLVGAGVPAHQVGHMITSIADAVTRRLIAMATEKLGPAPVPWLWLACGSQGRQEQTGVSDQDNCLFLSDAYDEGRHGAYFSEFAHYVSDGLNAAGYVYCPGDMMATNPRWRQPVSVWRGYFEKWIRVPEPMAQMLASVMFDLRPIDGDFTLYEGLQGQTLEAARQDSIFQSHMIGNSLKHQPPLGLFRGFALIRGGEHKNTIDMKHSGVVPIVDLGRVYALKGAIEVVNTRKRLMEATRRGVLSESGGADLLDAFDLISMVRLQHQARQVRDGAAPDNFLVPSTFSALERNHLRDAFAVVKSLQSSLGYGRV</sequence>
<dbReference type="PROSITE" id="PS50042">
    <property type="entry name" value="CNMP_BINDING_3"/>
    <property type="match status" value="1"/>
</dbReference>
<dbReference type="GO" id="GO:0008773">
    <property type="term" value="F:[protein-PII] uridylyltransferase activity"/>
    <property type="evidence" value="ECO:0007669"/>
    <property type="project" value="InterPro"/>
</dbReference>
<dbReference type="OrthoDB" id="9808528at2"/>
<evidence type="ECO:0000256" key="2">
    <source>
        <dbReference type="PROSITE-ProRule" id="PRU00703"/>
    </source>
</evidence>
<dbReference type="Pfam" id="PF03445">
    <property type="entry name" value="DUF294"/>
    <property type="match status" value="1"/>
</dbReference>
<gene>
    <name evidence="5" type="ORF">E2A64_03595</name>
</gene>
<dbReference type="Pfam" id="PF00571">
    <property type="entry name" value="CBS"/>
    <property type="match status" value="2"/>
</dbReference>
<dbReference type="CDD" id="cd00038">
    <property type="entry name" value="CAP_ED"/>
    <property type="match status" value="1"/>
</dbReference>
<dbReference type="SMART" id="SM00100">
    <property type="entry name" value="cNMP"/>
    <property type="match status" value="1"/>
</dbReference>
<dbReference type="SUPFAM" id="SSF51206">
    <property type="entry name" value="cAMP-binding domain-like"/>
    <property type="match status" value="1"/>
</dbReference>
<evidence type="ECO:0000313" key="5">
    <source>
        <dbReference type="EMBL" id="TDH38216.1"/>
    </source>
</evidence>
<evidence type="ECO:0000259" key="3">
    <source>
        <dbReference type="PROSITE" id="PS50042"/>
    </source>
</evidence>
<accession>A0A4R5PML8</accession>
<proteinExistence type="predicted"/>
<dbReference type="PANTHER" id="PTHR43080">
    <property type="entry name" value="CBS DOMAIN-CONTAINING PROTEIN CBSX3, MITOCHONDRIAL"/>
    <property type="match status" value="1"/>
</dbReference>
<dbReference type="InterPro" id="IPR014710">
    <property type="entry name" value="RmlC-like_jellyroll"/>
</dbReference>